<evidence type="ECO:0000256" key="5">
    <source>
        <dbReference type="ARBA" id="ARBA00022989"/>
    </source>
</evidence>
<evidence type="ECO:0000256" key="8">
    <source>
        <dbReference type="SAM" id="Phobius"/>
    </source>
</evidence>
<keyword evidence="2" id="KW-1003">Cell membrane</keyword>
<evidence type="ECO:0000313" key="10">
    <source>
        <dbReference type="EMBL" id="VAW99409.1"/>
    </source>
</evidence>
<accession>A0A3B1AM77</accession>
<dbReference type="Gene3D" id="3.60.110.10">
    <property type="entry name" value="Carbon-nitrogen hydrolase"/>
    <property type="match status" value="1"/>
</dbReference>
<evidence type="ECO:0000256" key="1">
    <source>
        <dbReference type="ARBA" id="ARBA00004651"/>
    </source>
</evidence>
<feature type="transmembrane region" description="Helical" evidence="8">
    <location>
        <begin position="166"/>
        <end position="193"/>
    </location>
</feature>
<keyword evidence="10" id="KW-0449">Lipoprotein</keyword>
<dbReference type="PANTHER" id="PTHR38686">
    <property type="entry name" value="APOLIPOPROTEIN N-ACYLTRANSFERASE"/>
    <property type="match status" value="1"/>
</dbReference>
<dbReference type="PANTHER" id="PTHR38686:SF1">
    <property type="entry name" value="APOLIPOPROTEIN N-ACYLTRANSFERASE"/>
    <property type="match status" value="1"/>
</dbReference>
<evidence type="ECO:0000256" key="4">
    <source>
        <dbReference type="ARBA" id="ARBA00022692"/>
    </source>
</evidence>
<sequence>MRLNSNGLSNKIVLILLFLSGAMLPLAFAPINLIPLAYFSPATLFLALLYAPPKVAFWRAYIFALGFFGVGVSWVFVAINEFGNTPLILAALLTFMFVAFIALVVGFQGMFSAWVLKQFADSRFYLPLAVLVILPISWLLFEWIRGSIFTGFPWLNLGYSQIDTSLVYYAPILGSYALSWIVVFCSGLMIVIWNYSCSRKWRGSALYSVILLSIFVIGYGLKSIEWTKKVDEPLQVSLVQGNAPQITKWDADKINNRLNIYKSLTEQHWDSDIIIWPENSLTMFYHDLKKDFLEPIEKQAIANDTDLVIGLPVQNRETGQYYSTFMSFGLTPGVYKKTHLVPFGEFIPFEDFFRGLIAFLNLPMSGFSRGELNQPLLKAAGQTLAITICYEDVFGEEVIRHFPEATLLVNGSNNAWYGNSFAPHQHLQISRMRAVETGRDLMRVTTNGISAFVNKDGELLQTSPQFETYVLTGKVQARTGATPYVILGNHPIHIVFILFFVLIFAQRKYAVLN</sequence>
<dbReference type="GO" id="GO:0005886">
    <property type="term" value="C:plasma membrane"/>
    <property type="evidence" value="ECO:0007669"/>
    <property type="project" value="UniProtKB-SubCell"/>
</dbReference>
<evidence type="ECO:0000259" key="9">
    <source>
        <dbReference type="PROSITE" id="PS50263"/>
    </source>
</evidence>
<reference evidence="10" key="1">
    <citation type="submission" date="2018-06" db="EMBL/GenBank/DDBJ databases">
        <authorList>
            <person name="Zhirakovskaya E."/>
        </authorList>
    </citation>
    <scope>NUCLEOTIDE SEQUENCE</scope>
</reference>
<feature type="transmembrane region" description="Helical" evidence="8">
    <location>
        <begin position="124"/>
        <end position="146"/>
    </location>
</feature>
<keyword evidence="6 8" id="KW-0472">Membrane</keyword>
<feature type="transmembrane region" description="Helical" evidence="8">
    <location>
        <begin position="12"/>
        <end position="28"/>
    </location>
</feature>
<feature type="transmembrane region" description="Helical" evidence="8">
    <location>
        <begin position="85"/>
        <end position="112"/>
    </location>
</feature>
<dbReference type="GO" id="GO:0016410">
    <property type="term" value="F:N-acyltransferase activity"/>
    <property type="evidence" value="ECO:0007669"/>
    <property type="project" value="InterPro"/>
</dbReference>
<dbReference type="SUPFAM" id="SSF56317">
    <property type="entry name" value="Carbon-nitrogen hydrolase"/>
    <property type="match status" value="1"/>
</dbReference>
<keyword evidence="7 10" id="KW-0012">Acyltransferase</keyword>
<dbReference type="InterPro" id="IPR004563">
    <property type="entry name" value="Apolipo_AcylTrfase"/>
</dbReference>
<keyword evidence="3 10" id="KW-0808">Transferase</keyword>
<dbReference type="NCBIfam" id="TIGR00546">
    <property type="entry name" value="lnt"/>
    <property type="match status" value="1"/>
</dbReference>
<evidence type="ECO:0000256" key="7">
    <source>
        <dbReference type="ARBA" id="ARBA00023315"/>
    </source>
</evidence>
<dbReference type="Pfam" id="PF00795">
    <property type="entry name" value="CN_hydrolase"/>
    <property type="match status" value="1"/>
</dbReference>
<dbReference type="CDD" id="cd07571">
    <property type="entry name" value="ALP_N-acyl_transferase"/>
    <property type="match status" value="1"/>
</dbReference>
<comment type="subcellular location">
    <subcellularLocation>
        <location evidence="1">Cell membrane</location>
        <topology evidence="1">Multi-pass membrane protein</topology>
    </subcellularLocation>
</comment>
<dbReference type="GO" id="GO:0042158">
    <property type="term" value="P:lipoprotein biosynthetic process"/>
    <property type="evidence" value="ECO:0007669"/>
    <property type="project" value="InterPro"/>
</dbReference>
<dbReference type="AlphaFoldDB" id="A0A3B1AM77"/>
<evidence type="ECO:0000256" key="6">
    <source>
        <dbReference type="ARBA" id="ARBA00023136"/>
    </source>
</evidence>
<dbReference type="EMBL" id="UOFS01000039">
    <property type="protein sequence ID" value="VAW99409.1"/>
    <property type="molecule type" value="Genomic_DNA"/>
</dbReference>
<name>A0A3B1AM77_9ZZZZ</name>
<feature type="domain" description="CN hydrolase" evidence="9">
    <location>
        <begin position="239"/>
        <end position="477"/>
    </location>
</feature>
<proteinExistence type="inferred from homology"/>
<feature type="transmembrane region" description="Helical" evidence="8">
    <location>
        <begin position="484"/>
        <end position="505"/>
    </location>
</feature>
<dbReference type="Pfam" id="PF20154">
    <property type="entry name" value="LNT_N"/>
    <property type="match status" value="1"/>
</dbReference>
<feature type="transmembrane region" description="Helical" evidence="8">
    <location>
        <begin position="58"/>
        <end position="79"/>
    </location>
</feature>
<evidence type="ECO:0000256" key="2">
    <source>
        <dbReference type="ARBA" id="ARBA00022475"/>
    </source>
</evidence>
<feature type="transmembrane region" description="Helical" evidence="8">
    <location>
        <begin position="205"/>
        <end position="221"/>
    </location>
</feature>
<organism evidence="10">
    <name type="scientific">hydrothermal vent metagenome</name>
    <dbReference type="NCBI Taxonomy" id="652676"/>
    <lineage>
        <taxon>unclassified sequences</taxon>
        <taxon>metagenomes</taxon>
        <taxon>ecological metagenomes</taxon>
    </lineage>
</organism>
<dbReference type="InterPro" id="IPR045378">
    <property type="entry name" value="LNT_N"/>
</dbReference>
<gene>
    <name evidence="10" type="ORF">MNBD_GAMMA22-1525</name>
</gene>
<protein>
    <submittedName>
        <fullName evidence="10">Apolipoprotein N-acyltransferase / Copper homeostasis protein CutE</fullName>
    </submittedName>
</protein>
<evidence type="ECO:0000256" key="3">
    <source>
        <dbReference type="ARBA" id="ARBA00022679"/>
    </source>
</evidence>
<dbReference type="HAMAP" id="MF_01148">
    <property type="entry name" value="Lnt"/>
    <property type="match status" value="1"/>
</dbReference>
<dbReference type="InterPro" id="IPR003010">
    <property type="entry name" value="C-N_Hydrolase"/>
</dbReference>
<keyword evidence="4 8" id="KW-0812">Transmembrane</keyword>
<dbReference type="InterPro" id="IPR036526">
    <property type="entry name" value="C-N_Hydrolase_sf"/>
</dbReference>
<feature type="transmembrane region" description="Helical" evidence="8">
    <location>
        <begin position="34"/>
        <end position="51"/>
    </location>
</feature>
<dbReference type="PROSITE" id="PS50263">
    <property type="entry name" value="CN_HYDROLASE"/>
    <property type="match status" value="1"/>
</dbReference>
<keyword evidence="5 8" id="KW-1133">Transmembrane helix</keyword>